<protein>
    <submittedName>
        <fullName evidence="1">Uncharacterized protein</fullName>
    </submittedName>
</protein>
<dbReference type="AlphaFoldDB" id="A0A0B6YWR3"/>
<feature type="non-terminal residue" evidence="1">
    <location>
        <position position="81"/>
    </location>
</feature>
<sequence length="81" mass="9352">RKTKLIQDVTDGWNMTATEVGLLDYKKEKFRRIVRVADDDHFVSCWTHTLWPKFGCSCSTCRSGLTGAQSTNVFYTNNTYH</sequence>
<proteinExistence type="predicted"/>
<feature type="non-terminal residue" evidence="1">
    <location>
        <position position="1"/>
    </location>
</feature>
<gene>
    <name evidence="1" type="primary">ORF40318</name>
</gene>
<organism evidence="1">
    <name type="scientific">Arion vulgaris</name>
    <dbReference type="NCBI Taxonomy" id="1028688"/>
    <lineage>
        <taxon>Eukaryota</taxon>
        <taxon>Metazoa</taxon>
        <taxon>Spiralia</taxon>
        <taxon>Lophotrochozoa</taxon>
        <taxon>Mollusca</taxon>
        <taxon>Gastropoda</taxon>
        <taxon>Heterobranchia</taxon>
        <taxon>Euthyneura</taxon>
        <taxon>Panpulmonata</taxon>
        <taxon>Eupulmonata</taxon>
        <taxon>Stylommatophora</taxon>
        <taxon>Helicina</taxon>
        <taxon>Arionoidea</taxon>
        <taxon>Arionidae</taxon>
        <taxon>Arion</taxon>
    </lineage>
</organism>
<accession>A0A0B6YWR3</accession>
<name>A0A0B6YWR3_9EUPU</name>
<dbReference type="EMBL" id="HACG01013899">
    <property type="protein sequence ID" value="CEK60764.1"/>
    <property type="molecule type" value="Transcribed_RNA"/>
</dbReference>
<evidence type="ECO:0000313" key="1">
    <source>
        <dbReference type="EMBL" id="CEK60764.1"/>
    </source>
</evidence>
<reference evidence="1" key="1">
    <citation type="submission" date="2014-12" db="EMBL/GenBank/DDBJ databases">
        <title>Insight into the proteome of Arion vulgaris.</title>
        <authorList>
            <person name="Aradska J."/>
            <person name="Bulat T."/>
            <person name="Smidak R."/>
            <person name="Sarate P."/>
            <person name="Gangsoo J."/>
            <person name="Sialana F."/>
            <person name="Bilban M."/>
            <person name="Lubec G."/>
        </authorList>
    </citation>
    <scope>NUCLEOTIDE SEQUENCE</scope>
    <source>
        <tissue evidence="1">Skin</tissue>
    </source>
</reference>